<feature type="transmembrane region" description="Helical" evidence="1">
    <location>
        <begin position="58"/>
        <end position="77"/>
    </location>
</feature>
<gene>
    <name evidence="2" type="ORF">GOBAR_AA35511</name>
</gene>
<organism evidence="2 3">
    <name type="scientific">Gossypium barbadense</name>
    <name type="common">Sea Island cotton</name>
    <name type="synonym">Hibiscus barbadensis</name>
    <dbReference type="NCBI Taxonomy" id="3634"/>
    <lineage>
        <taxon>Eukaryota</taxon>
        <taxon>Viridiplantae</taxon>
        <taxon>Streptophyta</taxon>
        <taxon>Embryophyta</taxon>
        <taxon>Tracheophyta</taxon>
        <taxon>Spermatophyta</taxon>
        <taxon>Magnoliopsida</taxon>
        <taxon>eudicotyledons</taxon>
        <taxon>Gunneridae</taxon>
        <taxon>Pentapetalae</taxon>
        <taxon>rosids</taxon>
        <taxon>malvids</taxon>
        <taxon>Malvales</taxon>
        <taxon>Malvaceae</taxon>
        <taxon>Malvoideae</taxon>
        <taxon>Gossypium</taxon>
    </lineage>
</organism>
<protein>
    <submittedName>
        <fullName evidence="2">Uncharacterized protein</fullName>
    </submittedName>
</protein>
<dbReference type="OrthoDB" id="10360177at2759"/>
<name>A0A2P5W277_GOSBA</name>
<proteinExistence type="predicted"/>
<keyword evidence="1" id="KW-1133">Transmembrane helix</keyword>
<evidence type="ECO:0000256" key="1">
    <source>
        <dbReference type="SAM" id="Phobius"/>
    </source>
</evidence>
<keyword evidence="1" id="KW-0472">Membrane</keyword>
<evidence type="ECO:0000313" key="3">
    <source>
        <dbReference type="Proteomes" id="UP000239757"/>
    </source>
</evidence>
<dbReference type="Proteomes" id="UP000239757">
    <property type="component" value="Unassembled WGS sequence"/>
</dbReference>
<feature type="transmembrane region" description="Helical" evidence="1">
    <location>
        <begin position="89"/>
        <end position="110"/>
    </location>
</feature>
<sequence length="127" mass="14239">MFEILFEEPVPLPVMAALAAIFAILHFSTPRCACAVVNSTTVFEVGTAKIIPQLGARWALLLVSLLLVIVVRLLSLSPSYGGTAMEKGLFFNFPWVLLSVFNVFVLYMAVKQHTFRKSLFLYYFIEC</sequence>
<dbReference type="EMBL" id="KZ669514">
    <property type="protein sequence ID" value="PPR85173.1"/>
    <property type="molecule type" value="Genomic_DNA"/>
</dbReference>
<evidence type="ECO:0000313" key="2">
    <source>
        <dbReference type="EMBL" id="PPR85173.1"/>
    </source>
</evidence>
<dbReference type="AlphaFoldDB" id="A0A2P5W277"/>
<reference evidence="2 3" key="1">
    <citation type="submission" date="2015-01" db="EMBL/GenBank/DDBJ databases">
        <title>Genome of allotetraploid Gossypium barbadense reveals genomic plasticity and fiber elongation in cotton evolution.</title>
        <authorList>
            <person name="Chen X."/>
            <person name="Liu X."/>
            <person name="Zhao B."/>
            <person name="Zheng H."/>
            <person name="Hu Y."/>
            <person name="Lu G."/>
            <person name="Yang C."/>
            <person name="Chen J."/>
            <person name="Shan C."/>
            <person name="Zhang L."/>
            <person name="Zhou Y."/>
            <person name="Wang L."/>
            <person name="Guo W."/>
            <person name="Bai Y."/>
            <person name="Ruan J."/>
            <person name="Shangguan X."/>
            <person name="Mao Y."/>
            <person name="Jiang J."/>
            <person name="Zhu Y."/>
            <person name="Lei J."/>
            <person name="Kang H."/>
            <person name="Chen S."/>
            <person name="He X."/>
            <person name="Wang R."/>
            <person name="Wang Y."/>
            <person name="Chen J."/>
            <person name="Wang L."/>
            <person name="Yu S."/>
            <person name="Wang B."/>
            <person name="Wei J."/>
            <person name="Song S."/>
            <person name="Lu X."/>
            <person name="Gao Z."/>
            <person name="Gu W."/>
            <person name="Deng X."/>
            <person name="Ma D."/>
            <person name="Wang S."/>
            <person name="Liang W."/>
            <person name="Fang L."/>
            <person name="Cai C."/>
            <person name="Zhu X."/>
            <person name="Zhou B."/>
            <person name="Zhang Y."/>
            <person name="Chen Z."/>
            <person name="Xu S."/>
            <person name="Zhu R."/>
            <person name="Wang S."/>
            <person name="Zhang T."/>
            <person name="Zhao G."/>
        </authorList>
    </citation>
    <scope>NUCLEOTIDE SEQUENCE [LARGE SCALE GENOMIC DNA]</scope>
    <source>
        <strain evidence="3">cv. Xinhai21</strain>
        <tissue evidence="2">Leaf</tissue>
    </source>
</reference>
<accession>A0A2P5W277</accession>
<keyword evidence="1" id="KW-0812">Transmembrane</keyword>
<feature type="transmembrane region" description="Helical" evidence="1">
    <location>
        <begin position="12"/>
        <end position="37"/>
    </location>
</feature>